<dbReference type="InterPro" id="IPR018145">
    <property type="entry name" value="CagE_TrbE_VirB_cntrl_dom"/>
</dbReference>
<dbReference type="InterPro" id="IPR002789">
    <property type="entry name" value="HerA_central"/>
</dbReference>
<dbReference type="InterPro" id="IPR027417">
    <property type="entry name" value="P-loop_NTPase"/>
</dbReference>
<accession>A0A1W2DXN2</accession>
<dbReference type="SMART" id="SM00382">
    <property type="entry name" value="AAA"/>
    <property type="match status" value="1"/>
</dbReference>
<dbReference type="SUPFAM" id="SSF52540">
    <property type="entry name" value="P-loop containing nucleoside triphosphate hydrolases"/>
    <property type="match status" value="1"/>
</dbReference>
<dbReference type="PANTHER" id="PTHR30121">
    <property type="entry name" value="UNCHARACTERIZED PROTEIN YJGR-RELATED"/>
    <property type="match status" value="1"/>
</dbReference>
<dbReference type="RefSeq" id="WP_084354076.1">
    <property type="nucleotide sequence ID" value="NZ_FWYD01000019.1"/>
</dbReference>
<keyword evidence="3" id="KW-0067">ATP-binding</keyword>
<comment type="similarity">
    <text evidence="1">Belongs to the TrbE/VirB4 family.</text>
</comment>
<dbReference type="InterPro" id="IPR003593">
    <property type="entry name" value="AAA+_ATPase"/>
</dbReference>
<dbReference type="STRING" id="1387277.SAMN06295998_11918"/>
<dbReference type="Pfam" id="PF03135">
    <property type="entry name" value="CagE_TrbE_VirB"/>
    <property type="match status" value="1"/>
</dbReference>
<dbReference type="Proteomes" id="UP000192330">
    <property type="component" value="Unassembled WGS sequence"/>
</dbReference>
<keyword evidence="6" id="KW-1185">Reference proteome</keyword>
<evidence type="ECO:0000259" key="4">
    <source>
        <dbReference type="SMART" id="SM00382"/>
    </source>
</evidence>
<dbReference type="OrthoDB" id="9816422at2"/>
<dbReference type="GO" id="GO:0005524">
    <property type="term" value="F:ATP binding"/>
    <property type="evidence" value="ECO:0007669"/>
    <property type="project" value="UniProtKB-KW"/>
</dbReference>
<dbReference type="PANTHER" id="PTHR30121:SF12">
    <property type="entry name" value="TYPE IV SECRETION SYSTEM PROTEIN CAGE"/>
    <property type="match status" value="1"/>
</dbReference>
<evidence type="ECO:0000256" key="1">
    <source>
        <dbReference type="ARBA" id="ARBA00006512"/>
    </source>
</evidence>
<reference evidence="5 6" key="1">
    <citation type="submission" date="2017-04" db="EMBL/GenBank/DDBJ databases">
        <authorList>
            <person name="Afonso C.L."/>
            <person name="Miller P.J."/>
            <person name="Scott M.A."/>
            <person name="Spackman E."/>
            <person name="Goraichik I."/>
            <person name="Dimitrov K.M."/>
            <person name="Suarez D.L."/>
            <person name="Swayne D.E."/>
        </authorList>
    </citation>
    <scope>NUCLEOTIDE SEQUENCE [LARGE SCALE GENOMIC DNA]</scope>
    <source>
        <strain evidence="5 6">CGMCC 1.12644</strain>
    </source>
</reference>
<gene>
    <name evidence="5" type="ORF">SAMN06295998_11918</name>
</gene>
<dbReference type="EMBL" id="FWYD01000019">
    <property type="protein sequence ID" value="SMD02057.1"/>
    <property type="molecule type" value="Genomic_DNA"/>
</dbReference>
<keyword evidence="2" id="KW-0547">Nucleotide-binding</keyword>
<evidence type="ECO:0000256" key="3">
    <source>
        <dbReference type="ARBA" id="ARBA00022840"/>
    </source>
</evidence>
<proteinExistence type="inferred from homology"/>
<name>A0A1W2DXN2_9RHOB</name>
<protein>
    <submittedName>
        <fullName evidence="5">Type IV secretion system protein VirB4</fullName>
    </submittedName>
</protein>
<evidence type="ECO:0000313" key="5">
    <source>
        <dbReference type="EMBL" id="SMD02057.1"/>
    </source>
</evidence>
<sequence length="789" mass="86944">MALNLSPSLLSFVASDKLVPAGMMHLPYVSLIDDTTIRLRDNGILQCLRVEGLDSLTTRTNELEVVRDAIAAVLGQIPAGFAIYVHKISRALAANDLVAPIMSGGMAEEIDRRWRGHLTARGLRDRSLTISVMKHPTASSIRAAVGGLSRKNTSDTRAKDARSIEQVSEIIRFFRAALGDMSTRVLSEQSGELLGFLNSIQTGVETPIRHPRNLSVLADVVFNERVTFEADHFKLFDGVHGTRYGDLRAIKDYSPETWVTMFDEFALPCDYVISQSFSPLSRNKAADLVSRQRKIMRSTDDARVSLAEQAARLEEDVLTGSQGLGEHHATVSLISPSLQKLKETLSLMDGVAAGAGVKLIRDSWLLKAHYFSQWPGNGWMRARTAVTTNTNMADFCSLHRSNLGAGAGDVPWASPVALFPTVDGSLRQFNFHENGSPSGAPTAGHSIIIGKTGTGKSLLAGFLMAQLARVDARIFVFDYRRGLEMATRGLRGSYSTILAGEPTGLNPLSVEVDEEGVGWLADWLSRIINPNGTMTPTQNRRIIEVCQANADAPAGLRNWTDFAKQFNMTDDDGALSMLVQEWQHGGRYGWVFGSGRPDSFSLQGDIVGFDLTQIMDADSERERMAVLSYIFRRVERQLRDGRRTVVLIDEAWKAVDNPYFAARIKGWLVSLRKQNCVVVMMAQNPRQLSDSKVGSDIFSSFSTQVLLPNPQANAEDFADLRLTDKELSFCMNKSLTRSCLVRDQITSTLCDIDLSSLGNLLHVLGGGRAGQDVVGEDYREHPRFWEKAL</sequence>
<evidence type="ECO:0000256" key="2">
    <source>
        <dbReference type="ARBA" id="ARBA00022741"/>
    </source>
</evidence>
<dbReference type="Gene3D" id="3.40.50.300">
    <property type="entry name" value="P-loop containing nucleotide triphosphate hydrolases"/>
    <property type="match status" value="2"/>
</dbReference>
<dbReference type="AlphaFoldDB" id="A0A1W2DXN2"/>
<dbReference type="Pfam" id="PF01935">
    <property type="entry name" value="DUF87"/>
    <property type="match status" value="1"/>
</dbReference>
<organism evidence="5 6">
    <name type="scientific">Primorskyibacter flagellatus</name>
    <dbReference type="NCBI Taxonomy" id="1387277"/>
    <lineage>
        <taxon>Bacteria</taxon>
        <taxon>Pseudomonadati</taxon>
        <taxon>Pseudomonadota</taxon>
        <taxon>Alphaproteobacteria</taxon>
        <taxon>Rhodobacterales</taxon>
        <taxon>Roseobacteraceae</taxon>
        <taxon>Primorskyibacter</taxon>
    </lineage>
</organism>
<evidence type="ECO:0000313" key="6">
    <source>
        <dbReference type="Proteomes" id="UP000192330"/>
    </source>
</evidence>
<dbReference type="InterPro" id="IPR051162">
    <property type="entry name" value="T4SS_component"/>
</dbReference>
<feature type="domain" description="AAA+ ATPase" evidence="4">
    <location>
        <begin position="442"/>
        <end position="711"/>
    </location>
</feature>